<protein>
    <submittedName>
        <fullName evidence="2">Uncharacterized protein</fullName>
    </submittedName>
</protein>
<sequence>MIILSTMEDKYNNLEALLLQIEQLEASSNSSVSHKNKMEDYECSSLITQSKKMIEELDKEIADLNIQSSANLENNYDENKLDDYIKMLSLPNPKFSEVLYIAKYLKNINSNTSKEINIQDNIENDISRENIFDD</sequence>
<evidence type="ECO:0000313" key="2">
    <source>
        <dbReference type="EMBL" id="AVG46257.1"/>
    </source>
</evidence>
<proteinExistence type="predicted"/>
<evidence type="ECO:0000256" key="1">
    <source>
        <dbReference type="SAM" id="Coils"/>
    </source>
</evidence>
<reference evidence="2" key="1">
    <citation type="journal article" date="2017" name="Front. Microbiol.">
        <title>Genome Characterization of the First Mimiviruses of Lineage C Isolated in Brazil.</title>
        <authorList>
            <person name="Assis F.L."/>
            <person name="Franco-Luiz A.P.M."/>
            <person name="Dos Santos R.N."/>
            <person name="Campos F.S."/>
            <person name="Dornas F.P."/>
            <person name="Borato P.V.M."/>
            <person name="Franco A.C."/>
            <person name="Abrahao J.S."/>
            <person name="Colson P."/>
            <person name="Scola B."/>
        </authorList>
    </citation>
    <scope>NUCLEOTIDE SEQUENCE [LARGE SCALE GENOMIC DNA]</scope>
</reference>
<organismHost>
    <name type="scientific">Acanthamoeba polyphaga</name>
    <name type="common">Amoeba</name>
    <dbReference type="NCBI Taxonomy" id="5757"/>
</organismHost>
<dbReference type="EMBL" id="MG602507">
    <property type="protein sequence ID" value="AVG46257.1"/>
    <property type="molecule type" value="Genomic_DNA"/>
</dbReference>
<organism evidence="2">
    <name type="scientific">Acanthamoeba polyphaga mimivirus</name>
    <name type="common">APMV</name>
    <dbReference type="NCBI Taxonomy" id="212035"/>
    <lineage>
        <taxon>Viruses</taxon>
        <taxon>Varidnaviria</taxon>
        <taxon>Bamfordvirae</taxon>
        <taxon>Nucleocytoviricota</taxon>
        <taxon>Megaviricetes</taxon>
        <taxon>Imitervirales</taxon>
        <taxon>Mimiviridae</taxon>
        <taxon>Megamimivirinae</taxon>
        <taxon>Mimivirus</taxon>
        <taxon>Mimivirus bradfordmassiliense</taxon>
    </lineage>
</organism>
<keyword evidence="1" id="KW-0175">Coiled coil</keyword>
<feature type="coiled-coil region" evidence="1">
    <location>
        <begin position="4"/>
        <end position="67"/>
    </location>
</feature>
<dbReference type="Proteomes" id="UP000280369">
    <property type="component" value="Segment"/>
</dbReference>
<accession>A0A2L2DJC8</accession>
<name>A0A2L2DJC8_MIMIV</name>